<dbReference type="RefSeq" id="WP_188879504.1">
    <property type="nucleotide sequence ID" value="NZ_BMPF01000001.1"/>
</dbReference>
<comment type="caution">
    <text evidence="9">The sequence shown here is derived from an EMBL/GenBank/DDBJ whole genome shotgun (WGS) entry which is preliminary data.</text>
</comment>
<comment type="similarity">
    <text evidence="6 8">Belongs to the fluoride channel Fluc/FEX (TC 1.A.43) family.</text>
</comment>
<dbReference type="InterPro" id="IPR003691">
    <property type="entry name" value="FluC"/>
</dbReference>
<keyword evidence="5 8" id="KW-0472">Membrane</keyword>
<keyword evidence="2 8" id="KW-1003">Cell membrane</keyword>
<keyword evidence="3 8" id="KW-0812">Transmembrane</keyword>
<dbReference type="GO" id="GO:0140114">
    <property type="term" value="P:cellular detoxification of fluoride"/>
    <property type="evidence" value="ECO:0007669"/>
    <property type="project" value="UniProtKB-UniRule"/>
</dbReference>
<comment type="caution">
    <text evidence="8">Lacks conserved residue(s) required for the propagation of feature annotation.</text>
</comment>
<comment type="function">
    <text evidence="8">Fluoride-specific ion channel. Important for reducing fluoride concentration in the cell, thus reducing its toxicity.</text>
</comment>
<keyword evidence="8" id="KW-0813">Transport</keyword>
<dbReference type="EMBL" id="BMPF01000001">
    <property type="protein sequence ID" value="GGL27320.1"/>
    <property type="molecule type" value="Genomic_DNA"/>
</dbReference>
<keyword evidence="8" id="KW-0407">Ion channel</keyword>
<gene>
    <name evidence="8" type="primary">fluC</name>
    <name evidence="8" type="synonym">crcB</name>
    <name evidence="9" type="ORF">GCM10009037_08690</name>
</gene>
<evidence type="ECO:0000313" key="9">
    <source>
        <dbReference type="EMBL" id="GGL27320.1"/>
    </source>
</evidence>
<evidence type="ECO:0000256" key="8">
    <source>
        <dbReference type="HAMAP-Rule" id="MF_00454"/>
    </source>
</evidence>
<comment type="subcellular location">
    <subcellularLocation>
        <location evidence="1 8">Cell membrane</location>
        <topology evidence="1 8">Multi-pass membrane protein</topology>
    </subcellularLocation>
</comment>
<evidence type="ECO:0000256" key="6">
    <source>
        <dbReference type="ARBA" id="ARBA00035120"/>
    </source>
</evidence>
<dbReference type="Proteomes" id="UP000628840">
    <property type="component" value="Unassembled WGS sequence"/>
</dbReference>
<name>A0A830FAI3_9EURY</name>
<protein>
    <recommendedName>
        <fullName evidence="8">Fluoride-specific ion channel FluC</fullName>
    </recommendedName>
</protein>
<evidence type="ECO:0000256" key="7">
    <source>
        <dbReference type="ARBA" id="ARBA00035585"/>
    </source>
</evidence>
<reference evidence="9 10" key="1">
    <citation type="journal article" date="2019" name="Int. J. Syst. Evol. Microbiol.">
        <title>The Global Catalogue of Microorganisms (GCM) 10K type strain sequencing project: providing services to taxonomists for standard genome sequencing and annotation.</title>
        <authorList>
            <consortium name="The Broad Institute Genomics Platform"/>
            <consortium name="The Broad Institute Genome Sequencing Center for Infectious Disease"/>
            <person name="Wu L."/>
            <person name="Ma J."/>
        </authorList>
    </citation>
    <scope>NUCLEOTIDE SEQUENCE [LARGE SCALE GENOMIC DNA]</scope>
    <source>
        <strain evidence="9 10">JCM 19585</strain>
    </source>
</reference>
<feature type="transmembrane region" description="Helical" evidence="8">
    <location>
        <begin position="101"/>
        <end position="120"/>
    </location>
</feature>
<comment type="catalytic activity">
    <reaction evidence="7">
        <text>fluoride(in) = fluoride(out)</text>
        <dbReference type="Rhea" id="RHEA:76159"/>
        <dbReference type="ChEBI" id="CHEBI:17051"/>
    </reaction>
    <physiologicalReaction direction="left-to-right" evidence="7">
        <dbReference type="Rhea" id="RHEA:76160"/>
    </physiologicalReaction>
</comment>
<evidence type="ECO:0000256" key="5">
    <source>
        <dbReference type="ARBA" id="ARBA00023136"/>
    </source>
</evidence>
<proteinExistence type="inferred from homology"/>
<feature type="transmembrane region" description="Helical" evidence="8">
    <location>
        <begin position="46"/>
        <end position="64"/>
    </location>
</feature>
<evidence type="ECO:0000313" key="10">
    <source>
        <dbReference type="Proteomes" id="UP000628840"/>
    </source>
</evidence>
<keyword evidence="8" id="KW-0406">Ion transport</keyword>
<dbReference type="HAMAP" id="MF_00454">
    <property type="entry name" value="FluC"/>
    <property type="match status" value="1"/>
</dbReference>
<dbReference type="AlphaFoldDB" id="A0A830FAI3"/>
<evidence type="ECO:0000256" key="3">
    <source>
        <dbReference type="ARBA" id="ARBA00022692"/>
    </source>
</evidence>
<dbReference type="OrthoDB" id="253428at2157"/>
<sequence length="133" mass="13559">MSTRTLTAGPLRARLRVAALVALGGVAGANCRYAAALLAPGLPGTLLANVLGAFALGFLVYGTLYRGALPADVRLLVSTGFLSSFTTYSTFAVQSATARPALLVANVALTYALGFAAVLAGRTLARRITGWSA</sequence>
<dbReference type="GO" id="GO:0062054">
    <property type="term" value="F:fluoride channel activity"/>
    <property type="evidence" value="ECO:0007669"/>
    <property type="project" value="UniProtKB-UniRule"/>
</dbReference>
<dbReference type="Pfam" id="PF02537">
    <property type="entry name" value="CRCB"/>
    <property type="match status" value="1"/>
</dbReference>
<accession>A0A830FAI3</accession>
<keyword evidence="4 8" id="KW-1133">Transmembrane helix</keyword>
<organism evidence="9 10">
    <name type="scientific">Halarchaeum grantii</name>
    <dbReference type="NCBI Taxonomy" id="1193105"/>
    <lineage>
        <taxon>Archaea</taxon>
        <taxon>Methanobacteriati</taxon>
        <taxon>Methanobacteriota</taxon>
        <taxon>Stenosarchaea group</taxon>
        <taxon>Halobacteria</taxon>
        <taxon>Halobacteriales</taxon>
        <taxon>Halobacteriaceae</taxon>
    </lineage>
</organism>
<evidence type="ECO:0000256" key="2">
    <source>
        <dbReference type="ARBA" id="ARBA00022475"/>
    </source>
</evidence>
<feature type="transmembrane region" description="Helical" evidence="8">
    <location>
        <begin position="76"/>
        <end position="95"/>
    </location>
</feature>
<keyword evidence="10" id="KW-1185">Reference proteome</keyword>
<evidence type="ECO:0000256" key="1">
    <source>
        <dbReference type="ARBA" id="ARBA00004651"/>
    </source>
</evidence>
<evidence type="ECO:0000256" key="4">
    <source>
        <dbReference type="ARBA" id="ARBA00022989"/>
    </source>
</evidence>
<dbReference type="GO" id="GO:0005886">
    <property type="term" value="C:plasma membrane"/>
    <property type="evidence" value="ECO:0007669"/>
    <property type="project" value="UniProtKB-SubCell"/>
</dbReference>